<dbReference type="Proteomes" id="UP000473470">
    <property type="component" value="Unassembled WGS sequence"/>
</dbReference>
<evidence type="ECO:0000313" key="3">
    <source>
        <dbReference type="Proteomes" id="UP000473470"/>
    </source>
</evidence>
<evidence type="ECO:0008006" key="4">
    <source>
        <dbReference type="Google" id="ProtNLM"/>
    </source>
</evidence>
<accession>A0A6L3MRT5</accession>
<dbReference type="RefSeq" id="WP_124491037.1">
    <property type="nucleotide sequence ID" value="NZ_CABVPM010000005.1"/>
</dbReference>
<sequence>MRLQFWMCAGISCLLAGCATNLSNVSAFANSASNVASETNTVFSNLPDTCTDFESLFRAEYNVGASALAHAKTTGKKIDPMVEQAARGLVDGLKPVREKVKDNCVRLNKLTPALQLLNQALSNYASGLKSLSQDQFVTYNPAFDSLPQSLAGFKNPDGSSLISTSQVQAVDSLQKLIYSAAIRSYRQNKLASVLNDESSESVAKVVGALKTLASNYGTQLQSNQQLALQAKDLFLVLQSAGYYFEPVAQESISTEMAAMSAKSEAQQHALNQYVTLLDKLMPAFKAAQSSVQSPSAKDVAVEIKDFSKSAYDTAEALRKAF</sequence>
<name>A0A6L3MRT5_9BURK</name>
<reference evidence="2 3" key="1">
    <citation type="submission" date="2019-09" db="EMBL/GenBank/DDBJ databases">
        <title>Draft genome sequences of 48 bacterial type strains from the CCUG.</title>
        <authorList>
            <person name="Tunovic T."/>
            <person name="Pineiro-Iglesias B."/>
            <person name="Unosson C."/>
            <person name="Inganas E."/>
            <person name="Ohlen M."/>
            <person name="Cardew S."/>
            <person name="Jensie-Markopoulos S."/>
            <person name="Salva-Serra F."/>
            <person name="Jaen-Luchoro D."/>
            <person name="Karlsson R."/>
            <person name="Svensson-Stadler L."/>
            <person name="Chun J."/>
            <person name="Moore E."/>
        </authorList>
    </citation>
    <scope>NUCLEOTIDE SEQUENCE [LARGE SCALE GENOMIC DNA]</scope>
    <source>
        <strain evidence="2 3">CCUG 65686</strain>
    </source>
</reference>
<feature type="signal peptide" evidence="1">
    <location>
        <begin position="1"/>
        <end position="29"/>
    </location>
</feature>
<gene>
    <name evidence="2" type="ORF">F7R25_26500</name>
</gene>
<keyword evidence="1" id="KW-0732">Signal</keyword>
<feature type="chain" id="PRO_5027111165" description="DUF3829 domain-containing protein" evidence="1">
    <location>
        <begin position="30"/>
        <end position="321"/>
    </location>
</feature>
<evidence type="ECO:0000313" key="2">
    <source>
        <dbReference type="EMBL" id="KAB0634435.1"/>
    </source>
</evidence>
<evidence type="ECO:0000256" key="1">
    <source>
        <dbReference type="SAM" id="SignalP"/>
    </source>
</evidence>
<dbReference type="PROSITE" id="PS51257">
    <property type="entry name" value="PROKAR_LIPOPROTEIN"/>
    <property type="match status" value="1"/>
</dbReference>
<dbReference type="AlphaFoldDB" id="A0A6L3MRT5"/>
<organism evidence="2 3">
    <name type="scientific">Burkholderia stagnalis</name>
    <dbReference type="NCBI Taxonomy" id="1503054"/>
    <lineage>
        <taxon>Bacteria</taxon>
        <taxon>Pseudomonadati</taxon>
        <taxon>Pseudomonadota</taxon>
        <taxon>Betaproteobacteria</taxon>
        <taxon>Burkholderiales</taxon>
        <taxon>Burkholderiaceae</taxon>
        <taxon>Burkholderia</taxon>
        <taxon>Burkholderia cepacia complex</taxon>
    </lineage>
</organism>
<protein>
    <recommendedName>
        <fullName evidence="4">DUF3829 domain-containing protein</fullName>
    </recommendedName>
</protein>
<proteinExistence type="predicted"/>
<dbReference type="EMBL" id="VZOK01000051">
    <property type="protein sequence ID" value="KAB0634435.1"/>
    <property type="molecule type" value="Genomic_DNA"/>
</dbReference>
<comment type="caution">
    <text evidence="2">The sequence shown here is derived from an EMBL/GenBank/DDBJ whole genome shotgun (WGS) entry which is preliminary data.</text>
</comment>